<protein>
    <submittedName>
        <fullName evidence="3">AsmA-like C-terminal domain-containing protein</fullName>
    </submittedName>
</protein>
<accession>A0AAP3V2U5</accession>
<dbReference type="GO" id="GO:0005886">
    <property type="term" value="C:plasma membrane"/>
    <property type="evidence" value="ECO:0007669"/>
    <property type="project" value="TreeGrafter"/>
</dbReference>
<feature type="domain" description="YhdP central" evidence="2">
    <location>
        <begin position="284"/>
        <end position="815"/>
    </location>
</feature>
<dbReference type="RefSeq" id="WP_327788421.1">
    <property type="nucleotide sequence ID" value="NZ_JARGEQ010000051.1"/>
</dbReference>
<evidence type="ECO:0000313" key="4">
    <source>
        <dbReference type="Proteomes" id="UP001301140"/>
    </source>
</evidence>
<evidence type="ECO:0000313" key="3">
    <source>
        <dbReference type="EMBL" id="MDF1585932.1"/>
    </source>
</evidence>
<reference evidence="3 4" key="1">
    <citation type="submission" date="2023-03" db="EMBL/GenBank/DDBJ databases">
        <title>YIM 152171 draft genome.</title>
        <authorList>
            <person name="Yang Z."/>
        </authorList>
    </citation>
    <scope>NUCLEOTIDE SEQUENCE [LARGE SCALE GENOMIC DNA]</scope>
    <source>
        <strain evidence="3 4">YIM 152171</strain>
    </source>
</reference>
<name>A0AAP3V2U5_9PROT</name>
<dbReference type="PANTHER" id="PTHR30441:SF4">
    <property type="entry name" value="PROTEIN ASMA"/>
    <property type="match status" value="1"/>
</dbReference>
<dbReference type="AlphaFoldDB" id="A0AAP3V2U5"/>
<evidence type="ECO:0000259" key="2">
    <source>
        <dbReference type="Pfam" id="PF13116"/>
    </source>
</evidence>
<dbReference type="InterPro" id="IPR052894">
    <property type="entry name" value="AsmA-related"/>
</dbReference>
<dbReference type="Pfam" id="PF13116">
    <property type="entry name" value="YhdP"/>
    <property type="match status" value="1"/>
</dbReference>
<dbReference type="GO" id="GO:0090313">
    <property type="term" value="P:regulation of protein targeting to membrane"/>
    <property type="evidence" value="ECO:0007669"/>
    <property type="project" value="TreeGrafter"/>
</dbReference>
<dbReference type="EMBL" id="JARGEQ010000051">
    <property type="protein sequence ID" value="MDF1585932.1"/>
    <property type="molecule type" value="Genomic_DNA"/>
</dbReference>
<evidence type="ECO:0000256" key="1">
    <source>
        <dbReference type="SAM" id="MobiDB-lite"/>
    </source>
</evidence>
<dbReference type="PANTHER" id="PTHR30441">
    <property type="entry name" value="DUF748 DOMAIN-CONTAINING PROTEIN"/>
    <property type="match status" value="1"/>
</dbReference>
<organism evidence="3 4">
    <name type="scientific">Marinimicrococcus flavescens</name>
    <dbReference type="NCBI Taxonomy" id="3031815"/>
    <lineage>
        <taxon>Bacteria</taxon>
        <taxon>Pseudomonadati</taxon>
        <taxon>Pseudomonadota</taxon>
        <taxon>Alphaproteobacteria</taxon>
        <taxon>Geminicoccales</taxon>
        <taxon>Geminicoccaceae</taxon>
        <taxon>Marinimicrococcus</taxon>
    </lineage>
</organism>
<keyword evidence="4" id="KW-1185">Reference proteome</keyword>
<sequence>MRGISRGLRYLLASLATMLMVAALILVVALRQGPVPIGFAEPLLLHFLNERAGGLRIAFTGPALRWSRESRSLELEVRDLDLAAPGRPPLLSASHAAIDVVIEPLLTERRLVIDRMVLIEPGFELVRSEEGDFGLLLGGREIAAGDGLRDGRRRGLARLLAVLFGGSEELRAAVEIRSFQVEEASLTILDRASGARLAGRGGARLSREEGRLAVDLSLEQGGLPARLALAVRQLGPERFELKLDARRLRPAVLAAIAGRPELAELDLRLDGSFTTGLDEEGRLSPGRFTLSAGPQSVGFPVLWPEPPEIEAAEVSGTADATARRVVMERISLRAHGAVAEGEGELILGEAGPEVRVEATVRDLPARQLVTFWPVKVAAKAREWLDENLHDGMIEEGRLAVHDRPGEKPDAEGDFRFKDAIVSFLPGMPAVEEGRGTGTFRREEVSVTGTGGRLGPVVLERLDLTLADLHGEEERMSLAVAGSGPVSGLMSLGTKLPEGIDVRLPVPPERVAGHGHYRLELERPLEKDVPPEELVWRFSGELSGLEVRGIEDEIDIARGEAAFAADRDAVRIHGTARMNGVPVELVEWRVHLRDSSKLRRAGTLRARPAVDDLERLGLPLPTGFSGALGVQLEVSEPRRGPRTTRVDLDLTPLEIDLPRFGLAKPDGRAGRLRARVTGPSEGLLLVEELDLSLPDAGAQGALRLDVDRRRLLQLDLRRLALAGSTGALAVRPQDGGGYHISLDADRLDLDTLLKRSKAARKRGGRSSSGGAEEKLPPLDVALSARELRFHGGVMHALEGRVTRTAKGWHEGAMSATLTSGDRVSATLTPAAGGPELKVSTRDAGGLLSFLDRNATYAPGGSFNLEGKIRAEQPRLRIAGKVAVRDYTLRQAPVLAQLLSLASLTGILNTLQGNGIHFDRARVDYELEGDRLKLADGRASGSELGFTFAGTIDAGEERVDIEGTVVPAYTLNRILGKVPIIGRLLRGEDGVGAFAATYSVKGSFDSPDVFVNPLSLIVPGFIRDLFGVPEPGAGEPAPEAGSLFDPN</sequence>
<feature type="region of interest" description="Disordered" evidence="1">
    <location>
        <begin position="757"/>
        <end position="776"/>
    </location>
</feature>
<dbReference type="InterPro" id="IPR025263">
    <property type="entry name" value="YhdP_central"/>
</dbReference>
<proteinExistence type="predicted"/>
<comment type="caution">
    <text evidence="3">The sequence shown here is derived from an EMBL/GenBank/DDBJ whole genome shotgun (WGS) entry which is preliminary data.</text>
</comment>
<gene>
    <name evidence="3" type="ORF">PZ740_05985</name>
</gene>
<dbReference type="Proteomes" id="UP001301140">
    <property type="component" value="Unassembled WGS sequence"/>
</dbReference>